<dbReference type="InterPro" id="IPR007353">
    <property type="entry name" value="DUF421"/>
</dbReference>
<reference evidence="10 11" key="1">
    <citation type="submission" date="2018-06" db="EMBL/GenBank/DDBJ databases">
        <authorList>
            <consortium name="Pathogen Informatics"/>
            <person name="Doyle S."/>
        </authorList>
    </citation>
    <scope>NUCLEOTIDE SEQUENCE [LARGE SCALE GENOMIC DNA]</scope>
    <source>
        <strain evidence="10 11">NCTC11801</strain>
    </source>
</reference>
<dbReference type="InterPro" id="IPR048454">
    <property type="entry name" value="YetF_N"/>
</dbReference>
<dbReference type="InterPro" id="IPR023090">
    <property type="entry name" value="UPF0702_alpha/beta_dom_sf"/>
</dbReference>
<comment type="similarity">
    <text evidence="2">Belongs to the UPF0702 family.</text>
</comment>
<comment type="subcellular location">
    <subcellularLocation>
        <location evidence="1">Cell membrane</location>
        <topology evidence="1">Multi-pass membrane protein</topology>
    </subcellularLocation>
</comment>
<dbReference type="Pfam" id="PF20730">
    <property type="entry name" value="YetF_N"/>
    <property type="match status" value="1"/>
</dbReference>
<gene>
    <name evidence="10" type="primary">yetF_2</name>
    <name evidence="10" type="ORF">NCTC11801_02606</name>
</gene>
<dbReference type="Pfam" id="PF04239">
    <property type="entry name" value="DUF421"/>
    <property type="match status" value="1"/>
</dbReference>
<evidence type="ECO:0000256" key="3">
    <source>
        <dbReference type="ARBA" id="ARBA00022475"/>
    </source>
</evidence>
<sequence length="216" mass="24236">MIIYTPIIIKLGLGILCLIVQINLMGKGNLAPSSAMDQVQNYVLGGIIGGVIYNESITILQFILVLIIWTLLVFALKFLKENNPFIKRIIDGKPITLVHNGSVNVKECLKNGVSANDLMFKLRSNGIYEIEQLKRVVLEQNGQLTIIQSGDENIRYPIIVDGLANHDLLEIIDKDIKWLEDNISKQGFSKISEVYLGEYLSGRINLYGYEKKNNAD</sequence>
<dbReference type="Gene3D" id="3.30.240.20">
    <property type="entry name" value="bsu07140 like domains"/>
    <property type="match status" value="2"/>
</dbReference>
<feature type="domain" description="YetF C-terminal" evidence="8">
    <location>
        <begin position="82"/>
        <end position="199"/>
    </location>
</feature>
<organism evidence="10 11">
    <name type="scientific">Providencia rettgeri</name>
    <dbReference type="NCBI Taxonomy" id="587"/>
    <lineage>
        <taxon>Bacteria</taxon>
        <taxon>Pseudomonadati</taxon>
        <taxon>Pseudomonadota</taxon>
        <taxon>Gammaproteobacteria</taxon>
        <taxon>Enterobacterales</taxon>
        <taxon>Morganellaceae</taxon>
        <taxon>Providencia</taxon>
    </lineage>
</organism>
<dbReference type="AlphaFoldDB" id="A0A379FSI8"/>
<protein>
    <submittedName>
        <fullName evidence="10">Protein of uncharacterized function (DUF421)</fullName>
    </submittedName>
</protein>
<evidence type="ECO:0000256" key="4">
    <source>
        <dbReference type="ARBA" id="ARBA00022692"/>
    </source>
</evidence>
<proteinExistence type="inferred from homology"/>
<dbReference type="Proteomes" id="UP000254208">
    <property type="component" value="Unassembled WGS sequence"/>
</dbReference>
<evidence type="ECO:0000313" key="10">
    <source>
        <dbReference type="EMBL" id="SUC31651.1"/>
    </source>
</evidence>
<evidence type="ECO:0000259" key="8">
    <source>
        <dbReference type="Pfam" id="PF04239"/>
    </source>
</evidence>
<evidence type="ECO:0000256" key="6">
    <source>
        <dbReference type="ARBA" id="ARBA00023136"/>
    </source>
</evidence>
<evidence type="ECO:0000313" key="11">
    <source>
        <dbReference type="Proteomes" id="UP000254208"/>
    </source>
</evidence>
<keyword evidence="3" id="KW-1003">Cell membrane</keyword>
<evidence type="ECO:0000256" key="2">
    <source>
        <dbReference type="ARBA" id="ARBA00006448"/>
    </source>
</evidence>
<dbReference type="PANTHER" id="PTHR34582">
    <property type="entry name" value="UPF0702 TRANSMEMBRANE PROTEIN YCAP"/>
    <property type="match status" value="1"/>
</dbReference>
<dbReference type="EMBL" id="UGTZ01000001">
    <property type="protein sequence ID" value="SUC31651.1"/>
    <property type="molecule type" value="Genomic_DNA"/>
</dbReference>
<evidence type="ECO:0000259" key="9">
    <source>
        <dbReference type="Pfam" id="PF20730"/>
    </source>
</evidence>
<evidence type="ECO:0000256" key="5">
    <source>
        <dbReference type="ARBA" id="ARBA00022989"/>
    </source>
</evidence>
<feature type="transmembrane region" description="Helical" evidence="7">
    <location>
        <begin position="59"/>
        <end position="79"/>
    </location>
</feature>
<keyword evidence="4 7" id="KW-0812">Transmembrane</keyword>
<dbReference type="RefSeq" id="WP_115167353.1">
    <property type="nucleotide sequence ID" value="NZ_ABEXOC020000032.1"/>
</dbReference>
<dbReference type="GeneID" id="93673453"/>
<keyword evidence="5 7" id="KW-1133">Transmembrane helix</keyword>
<feature type="transmembrane region" description="Helical" evidence="7">
    <location>
        <begin position="7"/>
        <end position="26"/>
    </location>
</feature>
<evidence type="ECO:0000256" key="1">
    <source>
        <dbReference type="ARBA" id="ARBA00004651"/>
    </source>
</evidence>
<dbReference type="GO" id="GO:0005886">
    <property type="term" value="C:plasma membrane"/>
    <property type="evidence" value="ECO:0007669"/>
    <property type="project" value="UniProtKB-SubCell"/>
</dbReference>
<keyword evidence="6 7" id="KW-0472">Membrane</keyword>
<name>A0A379FSI8_PRORE</name>
<dbReference type="PANTHER" id="PTHR34582:SF6">
    <property type="entry name" value="UPF0702 TRANSMEMBRANE PROTEIN YCAP"/>
    <property type="match status" value="1"/>
</dbReference>
<accession>A0A379FSI8</accession>
<evidence type="ECO:0000256" key="7">
    <source>
        <dbReference type="SAM" id="Phobius"/>
    </source>
</evidence>
<feature type="domain" description="YetF-like N-terminal transmembrane" evidence="9">
    <location>
        <begin position="5"/>
        <end position="79"/>
    </location>
</feature>